<name>A0A0E9RDA5_ANGAN</name>
<evidence type="ECO:0000313" key="1">
    <source>
        <dbReference type="EMBL" id="JAH27084.1"/>
    </source>
</evidence>
<proteinExistence type="predicted"/>
<protein>
    <submittedName>
        <fullName evidence="1">Uncharacterized protein</fullName>
    </submittedName>
</protein>
<organism evidence="1">
    <name type="scientific">Anguilla anguilla</name>
    <name type="common">European freshwater eel</name>
    <name type="synonym">Muraena anguilla</name>
    <dbReference type="NCBI Taxonomy" id="7936"/>
    <lineage>
        <taxon>Eukaryota</taxon>
        <taxon>Metazoa</taxon>
        <taxon>Chordata</taxon>
        <taxon>Craniata</taxon>
        <taxon>Vertebrata</taxon>
        <taxon>Euteleostomi</taxon>
        <taxon>Actinopterygii</taxon>
        <taxon>Neopterygii</taxon>
        <taxon>Teleostei</taxon>
        <taxon>Anguilliformes</taxon>
        <taxon>Anguillidae</taxon>
        <taxon>Anguilla</taxon>
    </lineage>
</organism>
<accession>A0A0E9RDA5</accession>
<reference evidence="1" key="2">
    <citation type="journal article" date="2015" name="Fish Shellfish Immunol.">
        <title>Early steps in the European eel (Anguilla anguilla)-Vibrio vulnificus interaction in the gills: Role of the RtxA13 toxin.</title>
        <authorList>
            <person name="Callol A."/>
            <person name="Pajuelo D."/>
            <person name="Ebbesson L."/>
            <person name="Teles M."/>
            <person name="MacKenzie S."/>
            <person name="Amaro C."/>
        </authorList>
    </citation>
    <scope>NUCLEOTIDE SEQUENCE</scope>
</reference>
<dbReference type="EMBL" id="GBXM01081493">
    <property type="protein sequence ID" value="JAH27084.1"/>
    <property type="molecule type" value="Transcribed_RNA"/>
</dbReference>
<dbReference type="AlphaFoldDB" id="A0A0E9RDA5"/>
<reference evidence="1" key="1">
    <citation type="submission" date="2014-11" db="EMBL/GenBank/DDBJ databases">
        <authorList>
            <person name="Amaro Gonzalez C."/>
        </authorList>
    </citation>
    <scope>NUCLEOTIDE SEQUENCE</scope>
</reference>
<sequence length="29" mass="3382">MLLVRWPSTKGAGKISFKEDIHYNLSSRF</sequence>